<reference evidence="4" key="1">
    <citation type="submission" date="2015-09" db="EMBL/GenBank/DDBJ databases">
        <authorList>
            <person name="Bertelli C."/>
        </authorList>
    </citation>
    <scope>NUCLEOTIDE SEQUENCE [LARGE SCALE GENOMIC DNA]</scope>
    <source>
        <strain evidence="4">KNic</strain>
    </source>
</reference>
<dbReference type="Proteomes" id="UP000069902">
    <property type="component" value="Chromosome cPNK"/>
</dbReference>
<dbReference type="InterPro" id="IPR003675">
    <property type="entry name" value="Rce1/LyrA-like_dom"/>
</dbReference>
<dbReference type="PANTHER" id="PTHR43592:SF15">
    <property type="entry name" value="CAAX AMINO TERMINAL PROTEASE FAMILY PROTEIN"/>
    <property type="match status" value="1"/>
</dbReference>
<evidence type="ECO:0000313" key="4">
    <source>
        <dbReference type="Proteomes" id="UP000069902"/>
    </source>
</evidence>
<feature type="domain" description="CAAX prenyl protease 2/Lysostaphin resistance protein A-like" evidence="2">
    <location>
        <begin position="193"/>
        <end position="284"/>
    </location>
</feature>
<feature type="transmembrane region" description="Helical" evidence="1">
    <location>
        <begin position="54"/>
        <end position="77"/>
    </location>
</feature>
<dbReference type="PANTHER" id="PTHR43592">
    <property type="entry name" value="CAAX AMINO TERMINAL PROTEASE"/>
    <property type="match status" value="1"/>
</dbReference>
<protein>
    <submittedName>
        <fullName evidence="3">Conserved putative membrane protein</fullName>
    </submittedName>
</protein>
<proteinExistence type="predicted"/>
<organism evidence="3 4">
    <name type="scientific">Candidatus Protochlamydia naegleriophila</name>
    <dbReference type="NCBI Taxonomy" id="389348"/>
    <lineage>
        <taxon>Bacteria</taxon>
        <taxon>Pseudomonadati</taxon>
        <taxon>Chlamydiota</taxon>
        <taxon>Chlamydiia</taxon>
        <taxon>Parachlamydiales</taxon>
        <taxon>Parachlamydiaceae</taxon>
        <taxon>Candidatus Protochlamydia</taxon>
    </lineage>
</organism>
<dbReference type="RefSeq" id="WP_051981725.1">
    <property type="nucleotide sequence ID" value="NZ_LN879502.1"/>
</dbReference>
<feature type="transmembrane region" description="Helical" evidence="1">
    <location>
        <begin position="97"/>
        <end position="115"/>
    </location>
</feature>
<feature type="transmembrane region" description="Helical" evidence="1">
    <location>
        <begin position="186"/>
        <end position="208"/>
    </location>
</feature>
<dbReference type="AlphaFoldDB" id="A0A0U5K4R3"/>
<accession>A0A0U5K4R3</accession>
<keyword evidence="4" id="KW-1185">Reference proteome</keyword>
<dbReference type="Pfam" id="PF02517">
    <property type="entry name" value="Rce1-like"/>
    <property type="match status" value="1"/>
</dbReference>
<feature type="transmembrane region" description="Helical" evidence="1">
    <location>
        <begin position="12"/>
        <end position="33"/>
    </location>
</feature>
<evidence type="ECO:0000313" key="3">
    <source>
        <dbReference type="EMBL" id="CUI17083.1"/>
    </source>
</evidence>
<feature type="transmembrane region" description="Helical" evidence="1">
    <location>
        <begin position="271"/>
        <end position="291"/>
    </location>
</feature>
<name>A0A0U5K4R3_9BACT</name>
<dbReference type="STRING" id="389348.PNK_1472"/>
<dbReference type="KEGG" id="pnl:PNK_1472"/>
<evidence type="ECO:0000256" key="1">
    <source>
        <dbReference type="SAM" id="Phobius"/>
    </source>
</evidence>
<sequence length="292" mass="32907">MLEDHLIQEQLHQHIIVLIIGLILGCLAGYAAWQKGFFKGFVPTFLPLIKGKDVLKGFFVFCLAELIVVPALIVVAFYVTTGKVVDMTSFGEVAKGWINALIIFGGFLGVWRVYFDLRRDTRHQLWRQTDLTGYRQLLAGIEAWLISYPFVMIFGQVIAIAVLVIFREPTVDQVAVKHLKSILSDPLLFGITAFEVIVLVPFTEEVLFRGLLQNWLKSKFGHATGAVALTSLIFAVFHFSSTQGTTNIELLSSLFMLSCFLGFIYEKQRSLWASIGLHAFFNFISILLIFFS</sequence>
<keyword evidence="1" id="KW-1133">Transmembrane helix</keyword>
<feature type="transmembrane region" description="Helical" evidence="1">
    <location>
        <begin position="246"/>
        <end position="264"/>
    </location>
</feature>
<dbReference type="GO" id="GO:0080120">
    <property type="term" value="P:CAAX-box protein maturation"/>
    <property type="evidence" value="ECO:0007669"/>
    <property type="project" value="UniProtKB-ARBA"/>
</dbReference>
<feature type="transmembrane region" description="Helical" evidence="1">
    <location>
        <begin position="220"/>
        <end position="240"/>
    </location>
</feature>
<evidence type="ECO:0000259" key="2">
    <source>
        <dbReference type="Pfam" id="PF02517"/>
    </source>
</evidence>
<keyword evidence="1" id="KW-0472">Membrane</keyword>
<dbReference type="PATRIC" id="fig|389348.3.peg.1652"/>
<dbReference type="InParanoid" id="A0A0U5K4R3"/>
<keyword evidence="1" id="KW-0812">Transmembrane</keyword>
<feature type="transmembrane region" description="Helical" evidence="1">
    <location>
        <begin position="136"/>
        <end position="166"/>
    </location>
</feature>
<dbReference type="GO" id="GO:0004175">
    <property type="term" value="F:endopeptidase activity"/>
    <property type="evidence" value="ECO:0007669"/>
    <property type="project" value="UniProtKB-ARBA"/>
</dbReference>
<dbReference type="EMBL" id="LN879502">
    <property type="protein sequence ID" value="CUI17083.1"/>
    <property type="molecule type" value="Genomic_DNA"/>
</dbReference>
<gene>
    <name evidence="3" type="ORF">PNK_1472</name>
</gene>